<gene>
    <name evidence="1" type="ORF">ACFQJ7_17145</name>
</gene>
<dbReference type="Proteomes" id="UP001596414">
    <property type="component" value="Unassembled WGS sequence"/>
</dbReference>
<evidence type="ECO:0008006" key="3">
    <source>
        <dbReference type="Google" id="ProtNLM"/>
    </source>
</evidence>
<dbReference type="AlphaFoldDB" id="A0ABD5XCU2"/>
<accession>A0ABD5XCU2</accession>
<dbReference type="EMBL" id="JBHSZQ010000052">
    <property type="protein sequence ID" value="MFC7127724.1"/>
    <property type="molecule type" value="Genomic_DNA"/>
</dbReference>
<organism evidence="1 2">
    <name type="scientific">Halovenus rubra</name>
    <dbReference type="NCBI Taxonomy" id="869890"/>
    <lineage>
        <taxon>Archaea</taxon>
        <taxon>Methanobacteriati</taxon>
        <taxon>Methanobacteriota</taxon>
        <taxon>Stenosarchaea group</taxon>
        <taxon>Halobacteria</taxon>
        <taxon>Halobacteriales</taxon>
        <taxon>Haloarculaceae</taxon>
        <taxon>Halovenus</taxon>
    </lineage>
</organism>
<sequence length="215" mass="24832">MSEWAIYITLILREDSEMVLSDLLDSIDAEEKYNYFHTNTEVLLENRLEGASLSVRNDDLHAYSYNKSIILFHVLGERLERSYGRQLLDSALAFVPYLYRECDPEYMFGMHDWRIERIGENQPHGLPSPITEDGLADRRIEHPTWLMLFPPAMVETYGRDWLLDLPAETVEEFDDGAIMTVATESILDHDSPTEIAEAVNEAMAPIEDAFEQRDL</sequence>
<protein>
    <recommendedName>
        <fullName evidence="3">Immunity protein 52 domain-containing protein</fullName>
    </recommendedName>
</protein>
<evidence type="ECO:0000313" key="1">
    <source>
        <dbReference type="EMBL" id="MFC7127724.1"/>
    </source>
</evidence>
<name>A0ABD5XCU2_9EURY</name>
<dbReference type="RefSeq" id="WP_267636820.1">
    <property type="nucleotide sequence ID" value="NZ_JAODIY010000006.1"/>
</dbReference>
<proteinExistence type="predicted"/>
<evidence type="ECO:0000313" key="2">
    <source>
        <dbReference type="Proteomes" id="UP001596414"/>
    </source>
</evidence>
<reference evidence="1 2" key="1">
    <citation type="journal article" date="2014" name="Int. J. Syst. Evol. Microbiol.">
        <title>Complete genome sequence of Corynebacterium casei LMG S-19264T (=DSM 44701T), isolated from a smear-ripened cheese.</title>
        <authorList>
            <consortium name="US DOE Joint Genome Institute (JGI-PGF)"/>
            <person name="Walter F."/>
            <person name="Albersmeier A."/>
            <person name="Kalinowski J."/>
            <person name="Ruckert C."/>
        </authorList>
    </citation>
    <scope>NUCLEOTIDE SEQUENCE [LARGE SCALE GENOMIC DNA]</scope>
    <source>
        <strain evidence="1 2">CGMCC 4.7215</strain>
    </source>
</reference>
<comment type="caution">
    <text evidence="1">The sequence shown here is derived from an EMBL/GenBank/DDBJ whole genome shotgun (WGS) entry which is preliminary data.</text>
</comment>